<evidence type="ECO:0000313" key="2">
    <source>
        <dbReference type="Proteomes" id="UP001364224"/>
    </source>
</evidence>
<comment type="caution">
    <text evidence="1">The sequence shown here is derived from an EMBL/GenBank/DDBJ whole genome shotgun (WGS) entry which is preliminary data.</text>
</comment>
<name>A0ABU8B806_9BRAD</name>
<gene>
    <name evidence="1" type="ORF">V1286_002210</name>
</gene>
<organism evidence="1 2">
    <name type="scientific">Bradyrhizobium algeriense</name>
    <dbReference type="NCBI Taxonomy" id="634784"/>
    <lineage>
        <taxon>Bacteria</taxon>
        <taxon>Pseudomonadati</taxon>
        <taxon>Pseudomonadota</taxon>
        <taxon>Alphaproteobacteria</taxon>
        <taxon>Hyphomicrobiales</taxon>
        <taxon>Nitrobacteraceae</taxon>
        <taxon>Bradyrhizobium</taxon>
    </lineage>
</organism>
<accession>A0ABU8B806</accession>
<protein>
    <submittedName>
        <fullName evidence="1">Uncharacterized protein</fullName>
    </submittedName>
</protein>
<dbReference type="EMBL" id="JAZHRV010000001">
    <property type="protein sequence ID" value="MEH2554681.1"/>
    <property type="molecule type" value="Genomic_DNA"/>
</dbReference>
<dbReference type="RefSeq" id="WP_334479492.1">
    <property type="nucleotide sequence ID" value="NZ_JAZHRV010000001.1"/>
</dbReference>
<dbReference type="Proteomes" id="UP001364224">
    <property type="component" value="Unassembled WGS sequence"/>
</dbReference>
<keyword evidence="2" id="KW-1185">Reference proteome</keyword>
<reference evidence="1 2" key="1">
    <citation type="submission" date="2024-02" db="EMBL/GenBank/DDBJ databases">
        <title>Adaptive strategies in a cosmopolitan and abundant soil bacterium.</title>
        <authorList>
            <person name="Carini P."/>
        </authorList>
    </citation>
    <scope>NUCLEOTIDE SEQUENCE [LARGE SCALE GENOMIC DNA]</scope>
    <source>
        <strain evidence="1 2">AZCC 1608</strain>
    </source>
</reference>
<sequence>MVNHQYRHASNAYKAAIWFLKAVGYPAGSKGARLTMAQLGHDQERPAGETAWTVLDAANDLGDILTVDACRRVIDADLRGETPARSDVAVLSAFFA</sequence>
<proteinExistence type="predicted"/>
<evidence type="ECO:0000313" key="1">
    <source>
        <dbReference type="EMBL" id="MEH2554681.1"/>
    </source>
</evidence>